<comment type="caution">
    <text evidence="1">The sequence shown here is derived from an EMBL/GenBank/DDBJ whole genome shotgun (WGS) entry which is preliminary data.</text>
</comment>
<gene>
    <name evidence="1" type="ORF">XDN619_LOCUS7229</name>
</gene>
<organism evidence="1 2">
    <name type="scientific">Rotaria magnacalcarata</name>
    <dbReference type="NCBI Taxonomy" id="392030"/>
    <lineage>
        <taxon>Eukaryota</taxon>
        <taxon>Metazoa</taxon>
        <taxon>Spiralia</taxon>
        <taxon>Gnathifera</taxon>
        <taxon>Rotifera</taxon>
        <taxon>Eurotatoria</taxon>
        <taxon>Bdelloidea</taxon>
        <taxon>Philodinida</taxon>
        <taxon>Philodinidae</taxon>
        <taxon>Rotaria</taxon>
    </lineage>
</organism>
<evidence type="ECO:0000313" key="1">
    <source>
        <dbReference type="EMBL" id="CAF2043862.1"/>
    </source>
</evidence>
<name>A0A816P3R2_9BILA</name>
<reference evidence="1" key="1">
    <citation type="submission" date="2021-02" db="EMBL/GenBank/DDBJ databases">
        <authorList>
            <person name="Nowell W R."/>
        </authorList>
    </citation>
    <scope>NUCLEOTIDE SEQUENCE</scope>
</reference>
<proteinExistence type="predicted"/>
<protein>
    <recommendedName>
        <fullName evidence="3">Reverse transcriptase domain-containing protein</fullName>
    </recommendedName>
</protein>
<dbReference type="Proteomes" id="UP000663887">
    <property type="component" value="Unassembled WGS sequence"/>
</dbReference>
<dbReference type="AlphaFoldDB" id="A0A816P3R2"/>
<feature type="non-terminal residue" evidence="1">
    <location>
        <position position="112"/>
    </location>
</feature>
<evidence type="ECO:0008006" key="3">
    <source>
        <dbReference type="Google" id="ProtNLM"/>
    </source>
</evidence>
<sequence>MWFAALISTLYKLEMSLSYIKWIASWLQNRTLAIHYGDTISRTINMKVGAPQGSILAAPFFRLHLHFLPSVFFQLTTQPFADDLAILITGSLEGDRTYRGTTFSRTIASSQN</sequence>
<dbReference type="EMBL" id="CAJNRG010002144">
    <property type="protein sequence ID" value="CAF2043862.1"/>
    <property type="molecule type" value="Genomic_DNA"/>
</dbReference>
<accession>A0A816P3R2</accession>
<evidence type="ECO:0000313" key="2">
    <source>
        <dbReference type="Proteomes" id="UP000663887"/>
    </source>
</evidence>